<keyword evidence="5" id="KW-0472">Membrane</keyword>
<evidence type="ECO:0000256" key="2">
    <source>
        <dbReference type="ARBA" id="ARBA00022692"/>
    </source>
</evidence>
<evidence type="ECO:0000259" key="8">
    <source>
        <dbReference type="Pfam" id="PF21114"/>
    </source>
</evidence>
<dbReference type="AlphaFoldDB" id="A0A182U353"/>
<keyword evidence="4" id="KW-1133">Transmembrane helix</keyword>
<keyword evidence="2" id="KW-0812">Transmembrane</keyword>
<dbReference type="InterPro" id="IPR048525">
    <property type="entry name" value="DDR1-2_DS-like"/>
</dbReference>
<reference evidence="10" key="1">
    <citation type="submission" date="2014-01" db="EMBL/GenBank/DDBJ databases">
        <title>The Genome Sequence of Anopheles melas CM1001059_A (V2).</title>
        <authorList>
            <consortium name="The Broad Institute Genomics Platform"/>
            <person name="Neafsey D.E."/>
            <person name="Besansky N."/>
            <person name="Howell P."/>
            <person name="Walton C."/>
            <person name="Young S.K."/>
            <person name="Zeng Q."/>
            <person name="Gargeya S."/>
            <person name="Fitzgerald M."/>
            <person name="Haas B."/>
            <person name="Abouelleil A."/>
            <person name="Allen A.W."/>
            <person name="Alvarado L."/>
            <person name="Arachchi H.M."/>
            <person name="Berlin A.M."/>
            <person name="Chapman S.B."/>
            <person name="Gainer-Dewar J."/>
            <person name="Goldberg J."/>
            <person name="Griggs A."/>
            <person name="Gujja S."/>
            <person name="Hansen M."/>
            <person name="Howarth C."/>
            <person name="Imamovic A."/>
            <person name="Ireland A."/>
            <person name="Larimer J."/>
            <person name="McCowan C."/>
            <person name="Murphy C."/>
            <person name="Pearson M."/>
            <person name="Poon T.W."/>
            <person name="Priest M."/>
            <person name="Roberts A."/>
            <person name="Saif S."/>
            <person name="Shea T."/>
            <person name="Sisk P."/>
            <person name="Sykes S."/>
            <person name="Wortman J."/>
            <person name="Nusbaum C."/>
            <person name="Birren B."/>
        </authorList>
    </citation>
    <scope>NUCLEOTIDE SEQUENCE [LARGE SCALE GENOMIC DNA]</scope>
    <source>
        <strain evidence="10">CM1001059</strain>
    </source>
</reference>
<accession>A0A182U353</accession>
<sequence>MAITVNSIIIITIIIHRFAAVRDDCYHKRFCAREGYDWVGWRNDSLGWAGKPVEMVFEFDSVRNFSSMVLHTNNMFSKDVQKILPMAVLMTVESCECCPYIAKH</sequence>
<evidence type="ECO:0000256" key="7">
    <source>
        <dbReference type="ARBA" id="ARBA00023180"/>
    </source>
</evidence>
<dbReference type="EnsemblMetazoa" id="AMEC013071-RA">
    <property type="protein sequence ID" value="AMEC013071-PA"/>
    <property type="gene ID" value="AMEC013071"/>
</dbReference>
<dbReference type="GO" id="GO:0016020">
    <property type="term" value="C:membrane"/>
    <property type="evidence" value="ECO:0007669"/>
    <property type="project" value="UniProtKB-SubCell"/>
</dbReference>
<dbReference type="Pfam" id="PF21114">
    <property type="entry name" value="DDR1-2_DS-like"/>
    <property type="match status" value="1"/>
</dbReference>
<keyword evidence="3" id="KW-0732">Signal</keyword>
<keyword evidence="10" id="KW-1185">Reference proteome</keyword>
<evidence type="ECO:0000256" key="5">
    <source>
        <dbReference type="ARBA" id="ARBA00023136"/>
    </source>
</evidence>
<protein>
    <recommendedName>
        <fullName evidence="8">Discoidin domain-containing protein</fullName>
    </recommendedName>
</protein>
<dbReference type="Proteomes" id="UP000075902">
    <property type="component" value="Unassembled WGS sequence"/>
</dbReference>
<dbReference type="Gene3D" id="2.60.120.1190">
    <property type="match status" value="1"/>
</dbReference>
<dbReference type="VEuPathDB" id="VectorBase:AMEC013071"/>
<proteinExistence type="predicted"/>
<name>A0A182U353_9DIPT</name>
<evidence type="ECO:0000256" key="1">
    <source>
        <dbReference type="ARBA" id="ARBA00004479"/>
    </source>
</evidence>
<keyword evidence="7" id="KW-0325">Glycoprotein</keyword>
<comment type="subcellular location">
    <subcellularLocation>
        <location evidence="1">Membrane</location>
        <topology evidence="1">Single-pass type I membrane protein</topology>
    </subcellularLocation>
</comment>
<evidence type="ECO:0000313" key="9">
    <source>
        <dbReference type="EnsemblMetazoa" id="AMEC013071-PA"/>
    </source>
</evidence>
<evidence type="ECO:0000313" key="10">
    <source>
        <dbReference type="Proteomes" id="UP000075902"/>
    </source>
</evidence>
<evidence type="ECO:0000256" key="3">
    <source>
        <dbReference type="ARBA" id="ARBA00022729"/>
    </source>
</evidence>
<feature type="domain" description="Discoidin" evidence="8">
    <location>
        <begin position="28"/>
        <end position="93"/>
    </location>
</feature>
<keyword evidence="6" id="KW-1015">Disulfide bond</keyword>
<evidence type="ECO:0000256" key="4">
    <source>
        <dbReference type="ARBA" id="ARBA00022989"/>
    </source>
</evidence>
<reference evidence="9" key="2">
    <citation type="submission" date="2020-05" db="UniProtKB">
        <authorList>
            <consortium name="EnsemblMetazoa"/>
        </authorList>
    </citation>
    <scope>IDENTIFICATION</scope>
    <source>
        <strain evidence="9">CM1001059</strain>
    </source>
</reference>
<organism evidence="9 10">
    <name type="scientific">Anopheles melas</name>
    <dbReference type="NCBI Taxonomy" id="34690"/>
    <lineage>
        <taxon>Eukaryota</taxon>
        <taxon>Metazoa</taxon>
        <taxon>Ecdysozoa</taxon>
        <taxon>Arthropoda</taxon>
        <taxon>Hexapoda</taxon>
        <taxon>Insecta</taxon>
        <taxon>Pterygota</taxon>
        <taxon>Neoptera</taxon>
        <taxon>Endopterygota</taxon>
        <taxon>Diptera</taxon>
        <taxon>Nematocera</taxon>
        <taxon>Culicoidea</taxon>
        <taxon>Culicidae</taxon>
        <taxon>Anophelinae</taxon>
        <taxon>Anopheles</taxon>
    </lineage>
</organism>
<evidence type="ECO:0000256" key="6">
    <source>
        <dbReference type="ARBA" id="ARBA00023157"/>
    </source>
</evidence>